<dbReference type="UniPathway" id="UPA00223"/>
<evidence type="ECO:0000256" key="4">
    <source>
        <dbReference type="ARBA" id="ARBA00049288"/>
    </source>
</evidence>
<dbReference type="SUPFAM" id="SSF48256">
    <property type="entry name" value="Citrate synthase"/>
    <property type="match status" value="1"/>
</dbReference>
<dbReference type="PANTHER" id="PTHR11739">
    <property type="entry name" value="CITRATE SYNTHASE"/>
    <property type="match status" value="1"/>
</dbReference>
<accession>A0A248TEI5</accession>
<dbReference type="PRINTS" id="PR00143">
    <property type="entry name" value="CITRTSNTHASE"/>
</dbReference>
<name>A0A248TEI5_9BACI</name>
<evidence type="ECO:0000313" key="8">
    <source>
        <dbReference type="EMBL" id="ASV66597.1"/>
    </source>
</evidence>
<dbReference type="InterPro" id="IPR036969">
    <property type="entry name" value="Citrate_synthase_sf"/>
</dbReference>
<evidence type="ECO:0000256" key="5">
    <source>
        <dbReference type="PIRNR" id="PIRNR001369"/>
    </source>
</evidence>
<comment type="pathway">
    <text evidence="1">Carbohydrate metabolism; tricarboxylic acid cycle.</text>
</comment>
<evidence type="ECO:0000256" key="3">
    <source>
        <dbReference type="ARBA" id="ARBA00022679"/>
    </source>
</evidence>
<dbReference type="RefSeq" id="WP_095370172.1">
    <property type="nucleotide sequence ID" value="NZ_CP022983.1"/>
</dbReference>
<evidence type="ECO:0000256" key="1">
    <source>
        <dbReference type="ARBA" id="ARBA00005163"/>
    </source>
</evidence>
<feature type="active site" evidence="6">
    <location>
        <position position="254"/>
    </location>
</feature>
<dbReference type="AlphaFoldDB" id="A0A248TEI5"/>
<dbReference type="PANTHER" id="PTHR11739:SF4">
    <property type="entry name" value="CITRATE SYNTHASE, PEROXISOMAL"/>
    <property type="match status" value="1"/>
</dbReference>
<dbReference type="InterPro" id="IPR024176">
    <property type="entry name" value="Citrate_synthase_bac-typ"/>
</dbReference>
<dbReference type="InterPro" id="IPR002020">
    <property type="entry name" value="Citrate_synthase"/>
</dbReference>
<sequence length="363" mass="40602">MKMFRKGLKGVVAVETKVASVDGEKGRLTYRGYDVGELTKTLTFEEAAFLLWYGELPTDREVKKCIQKIKDNRALSPLQWEVLQALPRDMSLMDVIRTLISLEGDQTYSGPPTVEQAIKLTAVIPTIIAHRTRLLANKDVVHPELQLSHVENYLYMLTGKKPLIAHVQALETYMILTMEHGMNASTFAARVTASTESDIVSSIVTAIGTMKGPLHGGAPTGVIALLEELKVSNDRKKTIKHKILSGEKLMGFGHRVYKTVDPRAEALKEKLLSMQVEDSWLHFAIEVEKEVVTILAELKPDRKLYTNVEFYATAIMRALSMDPTLFTPTFTAARMVGWTAHILEQAEDNVIFRPQSTYVGSEK</sequence>
<dbReference type="Gene3D" id="1.10.230.10">
    <property type="entry name" value="Cytochrome P450-Terp, domain 2"/>
    <property type="match status" value="1"/>
</dbReference>
<dbReference type="Gene3D" id="1.10.580.10">
    <property type="entry name" value="Citrate Synthase, domain 1"/>
    <property type="match status" value="1"/>
</dbReference>
<dbReference type="InterPro" id="IPR016142">
    <property type="entry name" value="Citrate_synth-like_lrg_a-sub"/>
</dbReference>
<evidence type="ECO:0000256" key="7">
    <source>
        <dbReference type="RuleBase" id="RU003406"/>
    </source>
</evidence>
<evidence type="ECO:0000256" key="2">
    <source>
        <dbReference type="ARBA" id="ARBA00010566"/>
    </source>
</evidence>
<comment type="catalytic activity">
    <reaction evidence="4">
        <text>oxaloacetate + acetyl-CoA + H2O = citrate + CoA + H(+)</text>
        <dbReference type="Rhea" id="RHEA:16845"/>
        <dbReference type="ChEBI" id="CHEBI:15377"/>
        <dbReference type="ChEBI" id="CHEBI:15378"/>
        <dbReference type="ChEBI" id="CHEBI:16452"/>
        <dbReference type="ChEBI" id="CHEBI:16947"/>
        <dbReference type="ChEBI" id="CHEBI:57287"/>
        <dbReference type="ChEBI" id="CHEBI:57288"/>
        <dbReference type="EC" id="2.3.3.16"/>
    </reaction>
</comment>
<protein>
    <recommendedName>
        <fullName evidence="5">Citrate synthase</fullName>
    </recommendedName>
</protein>
<dbReference type="GO" id="GO:0006099">
    <property type="term" value="P:tricarboxylic acid cycle"/>
    <property type="evidence" value="ECO:0007669"/>
    <property type="project" value="UniProtKB-UniPathway"/>
</dbReference>
<evidence type="ECO:0000313" key="9">
    <source>
        <dbReference type="Proteomes" id="UP000215137"/>
    </source>
</evidence>
<dbReference type="Pfam" id="PF00285">
    <property type="entry name" value="Citrate_synt"/>
    <property type="match status" value="1"/>
</dbReference>
<dbReference type="PROSITE" id="PS00480">
    <property type="entry name" value="CITRATE_SYNTHASE"/>
    <property type="match status" value="1"/>
</dbReference>
<dbReference type="KEGG" id="bko:CKF48_04235"/>
<dbReference type="InterPro" id="IPR016143">
    <property type="entry name" value="Citrate_synth-like_sm_a-sub"/>
</dbReference>
<organism evidence="8 9">
    <name type="scientific">Cytobacillus kochii</name>
    <dbReference type="NCBI Taxonomy" id="859143"/>
    <lineage>
        <taxon>Bacteria</taxon>
        <taxon>Bacillati</taxon>
        <taxon>Bacillota</taxon>
        <taxon>Bacilli</taxon>
        <taxon>Bacillales</taxon>
        <taxon>Bacillaceae</taxon>
        <taxon>Cytobacillus</taxon>
    </lineage>
</organism>
<dbReference type="GO" id="GO:0005829">
    <property type="term" value="C:cytosol"/>
    <property type="evidence" value="ECO:0007669"/>
    <property type="project" value="TreeGrafter"/>
</dbReference>
<keyword evidence="9" id="KW-1185">Reference proteome</keyword>
<dbReference type="OrthoDB" id="9800864at2"/>
<comment type="similarity">
    <text evidence="2 5 7">Belongs to the citrate synthase family.</text>
</comment>
<dbReference type="GO" id="GO:0036440">
    <property type="term" value="F:citrate synthase activity"/>
    <property type="evidence" value="ECO:0007669"/>
    <property type="project" value="UniProtKB-EC"/>
</dbReference>
<dbReference type="PIRSF" id="PIRSF001369">
    <property type="entry name" value="Citrate_synth"/>
    <property type="match status" value="1"/>
</dbReference>
<dbReference type="EMBL" id="CP022983">
    <property type="protein sequence ID" value="ASV66597.1"/>
    <property type="molecule type" value="Genomic_DNA"/>
</dbReference>
<reference evidence="8 9" key="1">
    <citation type="submission" date="2017-08" db="EMBL/GenBank/DDBJ databases">
        <title>Complete Genome Sequence of Bacillus kochii Oregon-R-modENCODE STRAIN BDGP4, isolated from Drosophila melanogaster gut.</title>
        <authorList>
            <person name="Wan K.H."/>
            <person name="Yu C."/>
            <person name="Park S."/>
            <person name="Hammonds A.S."/>
            <person name="Booth B.W."/>
            <person name="Celniker S.E."/>
        </authorList>
    </citation>
    <scope>NUCLEOTIDE SEQUENCE [LARGE SCALE GENOMIC DNA]</scope>
    <source>
        <strain evidence="8 9">BDGP4</strain>
    </source>
</reference>
<dbReference type="Proteomes" id="UP000215137">
    <property type="component" value="Chromosome"/>
</dbReference>
<dbReference type="GO" id="GO:0005975">
    <property type="term" value="P:carbohydrate metabolic process"/>
    <property type="evidence" value="ECO:0007669"/>
    <property type="project" value="TreeGrafter"/>
</dbReference>
<dbReference type="InterPro" id="IPR019810">
    <property type="entry name" value="Citrate_synthase_AS"/>
</dbReference>
<evidence type="ECO:0000256" key="6">
    <source>
        <dbReference type="PIRSR" id="PIRSR001369-1"/>
    </source>
</evidence>
<proteinExistence type="inferred from homology"/>
<gene>
    <name evidence="8" type="ORF">CKF48_04235</name>
</gene>
<feature type="active site" evidence="6">
    <location>
        <position position="309"/>
    </location>
</feature>
<keyword evidence="3 5" id="KW-0808">Transferase</keyword>
<dbReference type="CDD" id="cd06109">
    <property type="entry name" value="BsCS-I_like"/>
    <property type="match status" value="1"/>
</dbReference>